<dbReference type="InterPro" id="IPR004101">
    <property type="entry name" value="Mur_ligase_C"/>
</dbReference>
<proteinExistence type="inferred from homology"/>
<dbReference type="AlphaFoldDB" id="A0A8H9IN62"/>
<dbReference type="InterPro" id="IPR005761">
    <property type="entry name" value="UDP-N-AcMur-Glu-dNH2Pim_ligase"/>
</dbReference>
<gene>
    <name evidence="7 14" type="primary">murE</name>
    <name evidence="8" type="synonym">murF</name>
    <name evidence="14" type="ORF">GCM10010096_14810</name>
</gene>
<comment type="cofactor">
    <cofactor evidence="7">
        <name>Mg(2+)</name>
        <dbReference type="ChEBI" id="CHEBI:18420"/>
    </cofactor>
</comment>
<keyword evidence="2 8" id="KW-0132">Cell division</keyword>
<feature type="domain" description="Mur ligase N-terminal catalytic" evidence="11">
    <location>
        <begin position="20"/>
        <end position="89"/>
    </location>
</feature>
<keyword evidence="8" id="KW-0963">Cytoplasm</keyword>
<dbReference type="EC" id="6.3.2.10" evidence="8"/>
<feature type="binding site" evidence="7">
    <location>
        <position position="463"/>
    </location>
    <ligand>
        <name>meso-2,6-diaminopimelate</name>
        <dbReference type="ChEBI" id="CHEBI:57791"/>
    </ligand>
</feature>
<dbReference type="NCBIfam" id="TIGR01143">
    <property type="entry name" value="murF"/>
    <property type="match status" value="1"/>
</dbReference>
<evidence type="ECO:0000256" key="9">
    <source>
        <dbReference type="RuleBase" id="RU004135"/>
    </source>
</evidence>
<evidence type="ECO:0000256" key="2">
    <source>
        <dbReference type="ARBA" id="ARBA00022618"/>
    </source>
</evidence>
<feature type="binding site" evidence="7">
    <location>
        <position position="24"/>
    </location>
    <ligand>
        <name>UDP-N-acetyl-alpha-D-muramoyl-L-alanyl-D-glutamate</name>
        <dbReference type="ChEBI" id="CHEBI:83900"/>
    </ligand>
</feature>
<dbReference type="InterPro" id="IPR000713">
    <property type="entry name" value="Mur_ligase_N"/>
</dbReference>
<feature type="domain" description="Mur ligase central" evidence="13">
    <location>
        <begin position="103"/>
        <end position="304"/>
    </location>
</feature>
<reference evidence="15" key="1">
    <citation type="journal article" date="2019" name="Int. J. Syst. Evol. Microbiol.">
        <title>The Global Catalogue of Microorganisms (GCM) 10K type strain sequencing project: providing services to taxonomists for standard genome sequencing and annotation.</title>
        <authorList>
            <consortium name="The Broad Institute Genomics Platform"/>
            <consortium name="The Broad Institute Genome Sequencing Center for Infectious Disease"/>
            <person name="Wu L."/>
            <person name="Ma J."/>
        </authorList>
    </citation>
    <scope>NUCLEOTIDE SEQUENCE [LARGE SCALE GENOMIC DNA]</scope>
    <source>
        <strain evidence="15">KCTC 42083</strain>
    </source>
</reference>
<comment type="catalytic activity">
    <reaction evidence="8 10">
        <text>D-alanyl-D-alanine + UDP-N-acetyl-alpha-D-muramoyl-L-alanyl-gamma-D-glutamyl-meso-2,6-diaminopimelate + ATP = UDP-N-acetyl-alpha-D-muramoyl-L-alanyl-gamma-D-glutamyl-meso-2,6-diaminopimeloyl-D-alanyl-D-alanine + ADP + phosphate + H(+)</text>
        <dbReference type="Rhea" id="RHEA:28374"/>
        <dbReference type="ChEBI" id="CHEBI:15378"/>
        <dbReference type="ChEBI" id="CHEBI:30616"/>
        <dbReference type="ChEBI" id="CHEBI:43474"/>
        <dbReference type="ChEBI" id="CHEBI:57822"/>
        <dbReference type="ChEBI" id="CHEBI:61386"/>
        <dbReference type="ChEBI" id="CHEBI:83905"/>
        <dbReference type="ChEBI" id="CHEBI:456216"/>
        <dbReference type="EC" id="6.3.2.10"/>
    </reaction>
</comment>
<dbReference type="InterPro" id="IPR005863">
    <property type="entry name" value="UDP-N-AcMur_synth"/>
</dbReference>
<keyword evidence="5 8" id="KW-0131">Cell cycle</keyword>
<feature type="domain" description="Mur ligase central" evidence="13">
    <location>
        <begin position="572"/>
        <end position="762"/>
    </location>
</feature>
<dbReference type="NCBIfam" id="TIGR01085">
    <property type="entry name" value="murE"/>
    <property type="match status" value="1"/>
</dbReference>
<keyword evidence="7" id="KW-0460">Magnesium</keyword>
<dbReference type="GO" id="GO:0005524">
    <property type="term" value="F:ATP binding"/>
    <property type="evidence" value="ECO:0007669"/>
    <property type="project" value="UniProtKB-UniRule"/>
</dbReference>
<dbReference type="InterPro" id="IPR036615">
    <property type="entry name" value="Mur_ligase_C_dom_sf"/>
</dbReference>
<comment type="catalytic activity">
    <reaction evidence="7">
        <text>UDP-N-acetyl-alpha-D-muramoyl-L-alanyl-D-glutamate + meso-2,6-diaminopimelate + ATP = UDP-N-acetyl-alpha-D-muramoyl-L-alanyl-gamma-D-glutamyl-meso-2,6-diaminopimelate + ADP + phosphate + H(+)</text>
        <dbReference type="Rhea" id="RHEA:23676"/>
        <dbReference type="ChEBI" id="CHEBI:15378"/>
        <dbReference type="ChEBI" id="CHEBI:30616"/>
        <dbReference type="ChEBI" id="CHEBI:43474"/>
        <dbReference type="ChEBI" id="CHEBI:57791"/>
        <dbReference type="ChEBI" id="CHEBI:83900"/>
        <dbReference type="ChEBI" id="CHEBI:83905"/>
        <dbReference type="ChEBI" id="CHEBI:456216"/>
        <dbReference type="EC" id="6.3.2.13"/>
    </reaction>
</comment>
<feature type="binding site" evidence="7">
    <location>
        <begin position="105"/>
        <end position="111"/>
    </location>
    <ligand>
        <name>ATP</name>
        <dbReference type="ChEBI" id="CHEBI:30616"/>
    </ligand>
</feature>
<evidence type="ECO:0000313" key="15">
    <source>
        <dbReference type="Proteomes" id="UP000608923"/>
    </source>
</evidence>
<dbReference type="NCBIfam" id="NF001126">
    <property type="entry name" value="PRK00139.1-4"/>
    <property type="match status" value="1"/>
</dbReference>
<feature type="domain" description="Mur ligase C-terminal" evidence="12">
    <location>
        <begin position="784"/>
        <end position="901"/>
    </location>
</feature>
<evidence type="ECO:0000259" key="13">
    <source>
        <dbReference type="Pfam" id="PF08245"/>
    </source>
</evidence>
<dbReference type="SUPFAM" id="SSF63418">
    <property type="entry name" value="MurE/MurF N-terminal domain"/>
    <property type="match status" value="2"/>
</dbReference>
<dbReference type="UniPathway" id="UPA00219"/>
<evidence type="ECO:0000259" key="12">
    <source>
        <dbReference type="Pfam" id="PF02875"/>
    </source>
</evidence>
<comment type="function">
    <text evidence="7">Catalyzes the addition of meso-diaminopimelic acid to the nucleotide precursor UDP-N-acetylmuramoyl-L-alanyl-D-glutamate (UMAG) in the biosynthesis of bacterial cell-wall peptidoglycan.</text>
</comment>
<evidence type="ECO:0000256" key="8">
    <source>
        <dbReference type="HAMAP-Rule" id="MF_02019"/>
    </source>
</evidence>
<dbReference type="InterPro" id="IPR013221">
    <property type="entry name" value="Mur_ligase_cen"/>
</dbReference>
<feature type="binding site" evidence="7">
    <location>
        <position position="22"/>
    </location>
    <ligand>
        <name>UDP-N-acetyl-alpha-D-muramoyl-L-alanyl-D-glutamate</name>
        <dbReference type="ChEBI" id="CHEBI:83900"/>
    </ligand>
</feature>
<name>A0A8H9IN62_9BURK</name>
<dbReference type="EC" id="6.3.2.13" evidence="7"/>
<dbReference type="Gene3D" id="3.40.1390.10">
    <property type="entry name" value="MurE/MurF, N-terminal domain"/>
    <property type="match status" value="2"/>
</dbReference>
<dbReference type="GO" id="GO:0047480">
    <property type="term" value="F:UDP-N-acetylmuramoyl-tripeptide-D-alanyl-D-alanine ligase activity"/>
    <property type="evidence" value="ECO:0007669"/>
    <property type="project" value="UniProtKB-UniRule"/>
</dbReference>
<feature type="domain" description="Mur ligase N-terminal catalytic" evidence="11">
    <location>
        <begin position="493"/>
        <end position="538"/>
    </location>
</feature>
<protein>
    <recommendedName>
        <fullName evidence="7 8">Multifunctional fusion protein</fullName>
    </recommendedName>
    <domain>
        <recommendedName>
            <fullName evidence="7">UDP-N-acetylmuramoyl-L-alanyl-D-glutamate--2,6-diaminopimelate ligase</fullName>
            <ecNumber evidence="7">6.3.2.13</ecNumber>
        </recommendedName>
        <alternativeName>
            <fullName evidence="7">Meso-A2pm-adding enzyme</fullName>
        </alternativeName>
        <alternativeName>
            <fullName evidence="7">Meso-diaminopimelate-adding enzyme</fullName>
        </alternativeName>
        <alternativeName>
            <fullName evidence="7">UDP-MurNAc-L-Ala-D-Glu:meso-diaminopimelate ligase</fullName>
        </alternativeName>
        <alternativeName>
            <fullName evidence="7">UDP-MurNAc-tripeptide synthetase</fullName>
        </alternativeName>
        <alternativeName>
            <fullName evidence="7">UDP-N-acetylmuramyl-tripeptide synthetase</fullName>
        </alternativeName>
    </domain>
    <domain>
        <recommendedName>
            <fullName evidence="8">UDP-N-acetylmuramoyl-tripeptide--D-alanyl-D-alanine ligase</fullName>
            <ecNumber evidence="8">6.3.2.10</ecNumber>
        </recommendedName>
        <alternativeName>
            <fullName evidence="8">D-alanyl-D-alanine-adding enzyme</fullName>
        </alternativeName>
    </domain>
</protein>
<dbReference type="GO" id="GO:0071555">
    <property type="term" value="P:cell wall organization"/>
    <property type="evidence" value="ECO:0007669"/>
    <property type="project" value="UniProtKB-KW"/>
</dbReference>
<feature type="modified residue" description="N6-carboxylysine" evidence="7">
    <location>
        <position position="215"/>
    </location>
</feature>
<sequence length="926" mass="98779">MNAAAILEWLAQHIAPTANLCLDSRQIKAGDAFFACRGHQGDGREYEVQAVQQGAVAIVREQGDQALDPGVPVLQVPNLSALLGEVAHEWWGRPSEAMTVVAVTGTNGKTSTVQWVSSALNHSQVPCGTIGTLGVTLPDGSNLGGVLTTPDVLTVHRSLAAIRAQGGNAVALEASSIGLEQGRLDGVRIDIAGFTNLTHDHLDYHHSMEEYKQAKLRLFSWPGLRSVVLNADDATGLELMQAGLAARVISYSMSRPDVDLLAQDVHTGADGQVFNLVTAHGTAQILTHLLGEHNVANLLLVAGVLQEVGWPVSKIARIMDKLESVPGRLQIVTPSSTSGRQQPLPLVVVDYAHTADALERALQALRDVATVRGGKLICVFGCGGNRDTTKRPIMGEVAARLADSVLVTTDNPRFEDPADIIRQIVAGMPAAPAVQMDRARAILSSVWAASPDDIVLLAGKGHETYQEVQGERSVFDDSDWAKAALLWLRGVRLSTDSRSLTKSDLFLALSGEQFDGHRYLAKAKEQGALAAIVAQRDKEVDLPQIVLGDTRRALMTLATEWRSRFDIPVIGVTGSNGKTTTKEMIAAILRAWLGDAESLATRGNLNNDLGVPLSVLRLSSEHKAAVLEMGMNHPGEIAVLASIARPTIALINNAQREHQEFMHSVEAVARENGAVIEVLPQDGALVIPEDDAFSAMWAEQAGARSVLRFGLSGQEDVFAADMFVEPAQTRFVLHVAGQSASLTLSSPGIHNLRNALAAAACAHAAGAPLTAIVQGLESFRPVTGRMQPKQLSSGYQLIDDTYNANPDSVRAAIDVLAQLKGRKVLVLGNMAEIGNNSSELHAEVGAYAKERGMDELLTLGGDASHAAQAFGARAHQFETLEDMVAYLLALEPSHVLIKGSRSARMERVVAALESHFSHDEGATHAS</sequence>
<evidence type="ECO:0000256" key="10">
    <source>
        <dbReference type="RuleBase" id="RU004136"/>
    </source>
</evidence>
<dbReference type="SUPFAM" id="SSF53623">
    <property type="entry name" value="MurD-like peptide ligases, catalytic domain"/>
    <property type="match status" value="2"/>
</dbReference>
<dbReference type="Gene3D" id="3.90.190.20">
    <property type="entry name" value="Mur ligase, C-terminal domain"/>
    <property type="match status" value="2"/>
</dbReference>
<dbReference type="GO" id="GO:0000287">
    <property type="term" value="F:magnesium ion binding"/>
    <property type="evidence" value="ECO:0007669"/>
    <property type="project" value="UniProtKB-UniRule"/>
</dbReference>
<dbReference type="GO" id="GO:0051301">
    <property type="term" value="P:cell division"/>
    <property type="evidence" value="ECO:0007669"/>
    <property type="project" value="UniProtKB-KW"/>
</dbReference>
<feature type="binding site" evidence="7">
    <location>
        <position position="181"/>
    </location>
    <ligand>
        <name>UDP-N-acetyl-alpha-D-muramoyl-L-alanyl-D-glutamate</name>
        <dbReference type="ChEBI" id="CHEBI:83900"/>
    </ligand>
</feature>
<evidence type="ECO:0000256" key="7">
    <source>
        <dbReference type="HAMAP-Rule" id="MF_00208"/>
    </source>
</evidence>
<dbReference type="NCBIfam" id="NF008896">
    <property type="entry name" value="PRK11929.1"/>
    <property type="match status" value="1"/>
</dbReference>
<dbReference type="GO" id="GO:0008765">
    <property type="term" value="F:UDP-N-acetylmuramoylalanyl-D-glutamate-2,6-diaminopimelate ligase activity"/>
    <property type="evidence" value="ECO:0007669"/>
    <property type="project" value="UniProtKB-UniRule"/>
</dbReference>
<comment type="similarity">
    <text evidence="1 7">Belongs to the MurCDEF family. MurE subfamily.</text>
</comment>
<feature type="binding site" evidence="7">
    <location>
        <position position="386"/>
    </location>
    <ligand>
        <name>meso-2,6-diaminopimelate</name>
        <dbReference type="ChEBI" id="CHEBI:57791"/>
    </ligand>
</feature>
<dbReference type="GO" id="GO:0005737">
    <property type="term" value="C:cytoplasm"/>
    <property type="evidence" value="ECO:0007669"/>
    <property type="project" value="UniProtKB-SubCell"/>
</dbReference>
<dbReference type="Gene3D" id="3.40.1190.10">
    <property type="entry name" value="Mur-like, catalytic domain"/>
    <property type="match status" value="2"/>
</dbReference>
<keyword evidence="6 8" id="KW-0961">Cell wall biogenesis/degradation</keyword>
<feature type="binding site" evidence="7">
    <location>
        <begin position="410"/>
        <end position="413"/>
    </location>
    <ligand>
        <name>meso-2,6-diaminopimelate</name>
        <dbReference type="ChEBI" id="CHEBI:57791"/>
    </ligand>
</feature>
<feature type="domain" description="Mur ligase C-terminal" evidence="12">
    <location>
        <begin position="342"/>
        <end position="461"/>
    </location>
</feature>
<dbReference type="GO" id="GO:0009252">
    <property type="term" value="P:peptidoglycan biosynthetic process"/>
    <property type="evidence" value="ECO:0007669"/>
    <property type="project" value="UniProtKB-UniRule"/>
</dbReference>
<keyword evidence="3 8" id="KW-0133">Cell shape</keyword>
<accession>A0A8H9IN62</accession>
<evidence type="ECO:0000256" key="4">
    <source>
        <dbReference type="ARBA" id="ARBA00022984"/>
    </source>
</evidence>
<organism evidence="14 15">
    <name type="scientific">Alcaligenes pakistanensis</name>
    <dbReference type="NCBI Taxonomy" id="1482717"/>
    <lineage>
        <taxon>Bacteria</taxon>
        <taxon>Pseudomonadati</taxon>
        <taxon>Pseudomonadota</taxon>
        <taxon>Betaproteobacteria</taxon>
        <taxon>Burkholderiales</taxon>
        <taxon>Alcaligenaceae</taxon>
        <taxon>Alcaligenes</taxon>
    </lineage>
</organism>
<dbReference type="SUPFAM" id="SSF53244">
    <property type="entry name" value="MurD-like peptide ligases, peptide-binding domain"/>
    <property type="match status" value="2"/>
</dbReference>
<dbReference type="HAMAP" id="MF_00208">
    <property type="entry name" value="MurE"/>
    <property type="match status" value="1"/>
</dbReference>
<feature type="binding site" evidence="7">
    <location>
        <position position="175"/>
    </location>
    <ligand>
        <name>UDP-N-acetyl-alpha-D-muramoyl-L-alanyl-D-glutamate</name>
        <dbReference type="ChEBI" id="CHEBI:83900"/>
    </ligand>
</feature>
<dbReference type="InterPro" id="IPR035911">
    <property type="entry name" value="MurE/MurF_N"/>
</dbReference>
<dbReference type="Proteomes" id="UP000608923">
    <property type="component" value="Unassembled WGS sequence"/>
</dbReference>
<feature type="binding site" evidence="8">
    <location>
        <begin position="574"/>
        <end position="580"/>
    </location>
    <ligand>
        <name>ATP</name>
        <dbReference type="ChEBI" id="CHEBI:30616"/>
    </ligand>
</feature>
<keyword evidence="4 8" id="KW-0573">Peptidoglycan synthesis</keyword>
<feature type="binding site" evidence="7">
    <location>
        <begin position="148"/>
        <end position="149"/>
    </location>
    <ligand>
        <name>UDP-N-acetyl-alpha-D-muramoyl-L-alanyl-D-glutamate</name>
        <dbReference type="ChEBI" id="CHEBI:83900"/>
    </ligand>
</feature>
<feature type="short sequence motif" description="Meso-diaminopimelate recognition motif" evidence="7">
    <location>
        <begin position="410"/>
        <end position="413"/>
    </location>
</feature>
<dbReference type="InterPro" id="IPR036565">
    <property type="entry name" value="Mur-like_cat_sf"/>
</dbReference>
<dbReference type="PANTHER" id="PTHR23135:SF4">
    <property type="entry name" value="UDP-N-ACETYLMURAMOYL-L-ALANYL-D-GLUTAMATE--2,6-DIAMINOPIMELATE LIGASE MURE HOMOLOG, CHLOROPLASTIC"/>
    <property type="match status" value="1"/>
</dbReference>
<comment type="PTM">
    <text evidence="7">Carboxylation is probably crucial for Mg(2+) binding and, consequently, for the gamma-phosphate positioning of ATP.</text>
</comment>
<dbReference type="Pfam" id="PF08245">
    <property type="entry name" value="Mur_ligase_M"/>
    <property type="match status" value="2"/>
</dbReference>
<evidence type="ECO:0000256" key="1">
    <source>
        <dbReference type="ARBA" id="ARBA00005898"/>
    </source>
</evidence>
<dbReference type="HAMAP" id="MF_02019">
    <property type="entry name" value="MurF"/>
    <property type="match status" value="1"/>
</dbReference>
<comment type="function">
    <text evidence="8 10">Involved in cell wall formation. Catalyzes the final step in the synthesis of UDP-N-acetylmuramoyl-pentapeptide, the precursor of murein.</text>
</comment>
<dbReference type="EMBL" id="BMZN01000002">
    <property type="protein sequence ID" value="GHC44630.1"/>
    <property type="molecule type" value="Genomic_DNA"/>
</dbReference>
<comment type="caution">
    <text evidence="14">The sequence shown here is derived from an EMBL/GenBank/DDBJ whole genome shotgun (WGS) entry which is preliminary data.</text>
</comment>
<feature type="binding site" evidence="7">
    <location>
        <position position="459"/>
    </location>
    <ligand>
        <name>meso-2,6-diaminopimelate</name>
        <dbReference type="ChEBI" id="CHEBI:57791"/>
    </ligand>
</feature>
<feature type="binding site" evidence="7">
    <location>
        <position position="183"/>
    </location>
    <ligand>
        <name>UDP-N-acetyl-alpha-D-muramoyl-L-alanyl-D-glutamate</name>
        <dbReference type="ChEBI" id="CHEBI:83900"/>
    </ligand>
</feature>
<evidence type="ECO:0000256" key="5">
    <source>
        <dbReference type="ARBA" id="ARBA00023306"/>
    </source>
</evidence>
<dbReference type="GO" id="GO:0008360">
    <property type="term" value="P:regulation of cell shape"/>
    <property type="evidence" value="ECO:0007669"/>
    <property type="project" value="UniProtKB-KW"/>
</dbReference>
<dbReference type="PANTHER" id="PTHR23135">
    <property type="entry name" value="MUR LIGASE FAMILY MEMBER"/>
    <property type="match status" value="1"/>
</dbReference>
<dbReference type="Pfam" id="PF02875">
    <property type="entry name" value="Mur_ligase_C"/>
    <property type="match status" value="2"/>
</dbReference>
<evidence type="ECO:0000256" key="6">
    <source>
        <dbReference type="ARBA" id="ARBA00023316"/>
    </source>
</evidence>
<keyword evidence="8" id="KW-0067">ATP-binding</keyword>
<evidence type="ECO:0000313" key="14">
    <source>
        <dbReference type="EMBL" id="GHC44630.1"/>
    </source>
</evidence>
<dbReference type="Pfam" id="PF01225">
    <property type="entry name" value="Mur_ligase"/>
    <property type="match status" value="2"/>
</dbReference>
<keyword evidence="8 14" id="KW-0436">Ligase</keyword>
<comment type="caution">
    <text evidence="7">Lacks conserved residue(s) required for the propagation of feature annotation.</text>
</comment>
<comment type="similarity">
    <text evidence="8">Belongs to the MurCDEF family. MurF subfamily.</text>
</comment>
<comment type="subcellular location">
    <subcellularLocation>
        <location evidence="8 9">Cytoplasm</location>
    </subcellularLocation>
</comment>
<evidence type="ECO:0000259" key="11">
    <source>
        <dbReference type="Pfam" id="PF01225"/>
    </source>
</evidence>
<keyword evidence="15" id="KW-1185">Reference proteome</keyword>
<comment type="pathway">
    <text evidence="8 9">Cell wall biogenesis; peptidoglycan biosynthesis.</text>
</comment>
<keyword evidence="8" id="KW-0547">Nucleotide-binding</keyword>
<dbReference type="RefSeq" id="WP_189391899.1">
    <property type="nucleotide sequence ID" value="NZ_BMZN01000002.1"/>
</dbReference>
<evidence type="ECO:0000256" key="3">
    <source>
        <dbReference type="ARBA" id="ARBA00022960"/>
    </source>
</evidence>